<dbReference type="InParanoid" id="A0A1Y2EB49"/>
<accession>A0A1Y2EB49</accession>
<dbReference type="EMBL" id="MCFJ01000003">
    <property type="protein sequence ID" value="ORY68486.1"/>
    <property type="molecule type" value="Genomic_DNA"/>
</dbReference>
<organism evidence="2 3">
    <name type="scientific">Pseudomassariella vexata</name>
    <dbReference type="NCBI Taxonomy" id="1141098"/>
    <lineage>
        <taxon>Eukaryota</taxon>
        <taxon>Fungi</taxon>
        <taxon>Dikarya</taxon>
        <taxon>Ascomycota</taxon>
        <taxon>Pezizomycotina</taxon>
        <taxon>Sordariomycetes</taxon>
        <taxon>Xylariomycetidae</taxon>
        <taxon>Amphisphaeriales</taxon>
        <taxon>Pseudomassariaceae</taxon>
        <taxon>Pseudomassariella</taxon>
    </lineage>
</organism>
<dbReference type="AlphaFoldDB" id="A0A1Y2EB49"/>
<dbReference type="OrthoDB" id="4779436at2759"/>
<evidence type="ECO:0000256" key="1">
    <source>
        <dbReference type="SAM" id="MobiDB-lite"/>
    </source>
</evidence>
<sequence length="318" mass="36026">MDRAYFLGGDYKRQTAIQVPTYIERKATQEGKSILREVCDWVMSNNLDPQFQRLAAYYLRRDFGITKNYTSTLQIQSSSQPPQVQDNRLQMPGLVQPETAKTNTALSPDVRSADLVVTKILTRSIVEDSDSTTVEPFLQPSDQTKRNETADTTRTTAVDEATVDKRTTATDEATVDERNTAVNKTTDTKRTTAADEATVDKRTTAAKRIDTSSQTVLLFGLEVDYTSRRSLSRKKIRKLLKRTRKIPDSQAESREADFEDLVTPSCDFDWQEDKWKKKCVLGRKENRRESLGGNKRGKRESWGGKRSTFWGGENTSVG</sequence>
<proteinExistence type="predicted"/>
<keyword evidence="3" id="KW-1185">Reference proteome</keyword>
<comment type="caution">
    <text evidence="2">The sequence shown here is derived from an EMBL/GenBank/DDBJ whole genome shotgun (WGS) entry which is preliminary data.</text>
</comment>
<dbReference type="Proteomes" id="UP000193689">
    <property type="component" value="Unassembled WGS sequence"/>
</dbReference>
<reference evidence="2 3" key="1">
    <citation type="submission" date="2016-07" db="EMBL/GenBank/DDBJ databases">
        <title>Pervasive Adenine N6-methylation of Active Genes in Fungi.</title>
        <authorList>
            <consortium name="DOE Joint Genome Institute"/>
            <person name="Mondo S.J."/>
            <person name="Dannebaum R.O."/>
            <person name="Kuo R.C."/>
            <person name="Labutti K."/>
            <person name="Haridas S."/>
            <person name="Kuo A."/>
            <person name="Salamov A."/>
            <person name="Ahrendt S.R."/>
            <person name="Lipzen A."/>
            <person name="Sullivan W."/>
            <person name="Andreopoulos W.B."/>
            <person name="Clum A."/>
            <person name="Lindquist E."/>
            <person name="Daum C."/>
            <person name="Ramamoorthy G.K."/>
            <person name="Gryganskyi A."/>
            <person name="Culley D."/>
            <person name="Magnuson J.K."/>
            <person name="James T.Y."/>
            <person name="O'Malley M.A."/>
            <person name="Stajich J.E."/>
            <person name="Spatafora J.W."/>
            <person name="Visel A."/>
            <person name="Grigoriev I.V."/>
        </authorList>
    </citation>
    <scope>NUCLEOTIDE SEQUENCE [LARGE SCALE GENOMIC DNA]</scope>
    <source>
        <strain evidence="2 3">CBS 129021</strain>
    </source>
</reference>
<evidence type="ECO:0000313" key="3">
    <source>
        <dbReference type="Proteomes" id="UP000193689"/>
    </source>
</evidence>
<feature type="region of interest" description="Disordered" evidence="1">
    <location>
        <begin position="286"/>
        <end position="318"/>
    </location>
</feature>
<feature type="region of interest" description="Disordered" evidence="1">
    <location>
        <begin position="129"/>
        <end position="154"/>
    </location>
</feature>
<evidence type="ECO:0000313" key="2">
    <source>
        <dbReference type="EMBL" id="ORY68486.1"/>
    </source>
</evidence>
<protein>
    <submittedName>
        <fullName evidence="2">Uncharacterized protein</fullName>
    </submittedName>
</protein>
<name>A0A1Y2EB49_9PEZI</name>
<dbReference type="GeneID" id="63779653"/>
<dbReference type="RefSeq" id="XP_040718773.1">
    <property type="nucleotide sequence ID" value="XM_040863441.1"/>
</dbReference>
<gene>
    <name evidence="2" type="ORF">BCR38DRAFT_481973</name>
</gene>